<dbReference type="AlphaFoldDB" id="A0A157SUT5"/>
<evidence type="ECO:0000256" key="1">
    <source>
        <dbReference type="SAM" id="MobiDB-lite"/>
    </source>
</evidence>
<dbReference type="EMBL" id="LT546645">
    <property type="protein sequence ID" value="SAI73833.1"/>
    <property type="molecule type" value="Genomic_DNA"/>
</dbReference>
<feature type="domain" description="Tip attachment protein J HDII-ins2" evidence="2">
    <location>
        <begin position="428"/>
        <end position="526"/>
    </location>
</feature>
<dbReference type="InterPro" id="IPR055385">
    <property type="entry name" value="GpJ_HDII-ins2"/>
</dbReference>
<dbReference type="GeneID" id="56588903"/>
<evidence type="ECO:0000313" key="3">
    <source>
        <dbReference type="EMBL" id="SAI73833.1"/>
    </source>
</evidence>
<protein>
    <recommendedName>
        <fullName evidence="2">Tip attachment protein J HDII-ins2 domain-containing protein</fullName>
    </recommendedName>
</protein>
<dbReference type="STRING" id="123899.SAMEA3906487_03866"/>
<feature type="region of interest" description="Disordered" evidence="1">
    <location>
        <begin position="879"/>
        <end position="900"/>
    </location>
</feature>
<organism evidence="3 4">
    <name type="scientific">Bordetella trematum</name>
    <dbReference type="NCBI Taxonomy" id="123899"/>
    <lineage>
        <taxon>Bacteria</taxon>
        <taxon>Pseudomonadati</taxon>
        <taxon>Pseudomonadota</taxon>
        <taxon>Betaproteobacteria</taxon>
        <taxon>Burkholderiales</taxon>
        <taxon>Alcaligenaceae</taxon>
        <taxon>Bordetella</taxon>
    </lineage>
</organism>
<sequence length="900" mass="99821">MTIKVYPSLLPGLPIEEHAAEGVTLGEWLSSKGIDYLAHEIQPVEVWRNGQRLAAEDWSSVVIRQADDVQIRLIPNGGVFKALGSIIGKVFNLAFGWLMPKSRSQSHRSPEQGSRLENSQATANSAKLGEVVPELAGRFRRFPDYLTPPRRRFVGRREQWLEFLCCVGPGRYQIDPADVKIGNTSFSALGDDAQYEILEPGELVAGRPGHEHWYTADEVGGTSSGTAGLELSAEFSSEVNPDATSYDVDGALLTMHGATVPAGWGAGTMMAIAVYMNYEVSRDVFSTFPETTYINRFTGNFRELSPGYGMTVDVGYGGEIITAKIRDYSVDQDGVGWVTLVLDDGVPFNALEPGTHSMRFFIRNRRYRAIAFPAENQVEVVANEGDIDVVGWRGFAPYQGGVSVSVDSATIYGDWSGTFLACPPGELTDAMEADFFFPGGLGYVADNGRLRDWSVRVEIQYRDARAGGAFSSQLLIYSDATLDQIGFTERIDFGGMIRPEVRVRRRGAQDTSTQVNDKIQWYGLRTRLSTRDEYPDWTTMSVRIRSGGRLGAQSENQVNVVATRVLPRLQSDGAWSPPQPTRDISAFVRHIAASIGYTDANLDMDELRRLHAVWAARGEAFDHVYDATTVKDALNLTLGAGMSEFTVHDGLILPVRDGLRAQFEQSYSPHNMTGPLVRAFRAPRVDDFDGVEVEYTDGETWAQETVKCLLPGDQGFKLDKIQLRGVTDRTRAWRVGMRRRRELRYRRWDYSFPTEMDALNSRYLSYVPLIGDDPGYGASAILKHIEPAGGSALLHVSEPVNWEPDAQYVVAYRRPDGTLAGPFSARPGDDEYVILADIPQPWPAVTLKQDPPHVYFGTVERWCFPALITGIRPSGMESAQVEAENYDPRVYASDDEQPSG</sequence>
<feature type="compositionally biased region" description="Polar residues" evidence="1">
    <location>
        <begin position="111"/>
        <end position="123"/>
    </location>
</feature>
<proteinExistence type="predicted"/>
<dbReference type="Proteomes" id="UP000076825">
    <property type="component" value="Chromosome 1"/>
</dbReference>
<feature type="region of interest" description="Disordered" evidence="1">
    <location>
        <begin position="104"/>
        <end position="123"/>
    </location>
</feature>
<accession>A0A157SUT5</accession>
<dbReference type="KEGG" id="btrm:SAMEA390648703866"/>
<dbReference type="Pfam" id="PF24801">
    <property type="entry name" value="FNIII-A_GpJ"/>
    <property type="match status" value="1"/>
</dbReference>
<evidence type="ECO:0000313" key="4">
    <source>
        <dbReference type="Proteomes" id="UP000076825"/>
    </source>
</evidence>
<dbReference type="PATRIC" id="fig|123899.6.peg.3866"/>
<evidence type="ECO:0000259" key="2">
    <source>
        <dbReference type="Pfam" id="PF24801"/>
    </source>
</evidence>
<keyword evidence="4" id="KW-1185">Reference proteome</keyword>
<gene>
    <name evidence="3" type="ORF">SAMEA3906487_03866</name>
</gene>
<name>A0A157SUT5_9BORD</name>
<dbReference type="OrthoDB" id="8641246at2"/>
<dbReference type="RefSeq" id="WP_063492404.1">
    <property type="nucleotide sequence ID" value="NZ_CP016340.1"/>
</dbReference>
<dbReference type="NCBIfam" id="NF040662">
    <property type="entry name" value="attach_TipJ_rel"/>
    <property type="match status" value="1"/>
</dbReference>
<reference evidence="3 4" key="1">
    <citation type="submission" date="2016-04" db="EMBL/GenBank/DDBJ databases">
        <authorList>
            <consortium name="Pathogen Informatics"/>
        </authorList>
    </citation>
    <scope>NUCLEOTIDE SEQUENCE [LARGE SCALE GENOMIC DNA]</scope>
    <source>
        <strain evidence="3 4">H044680328</strain>
    </source>
</reference>